<dbReference type="STRING" id="28066.RF819_02065"/>
<dbReference type="Pfam" id="PF05930">
    <property type="entry name" value="Phage_AlpA"/>
    <property type="match status" value="1"/>
</dbReference>
<dbReference type="EMBL" id="MTJN01000002">
    <property type="protein sequence ID" value="OOV08846.1"/>
    <property type="molecule type" value="Genomic_DNA"/>
</dbReference>
<sequence length="88" mass="9883">MPDSAYIRESDLVQSPKRPNSTAPLPFSAPTLWRMVRDSRFPKPHKLSTRVTAWRVSQIREWMAAQAAQTYTPATGTPKRSKSALATV</sequence>
<dbReference type="Proteomes" id="UP000190750">
    <property type="component" value="Unassembled WGS sequence"/>
</dbReference>
<accession>A0A1T1AXJ1</accession>
<dbReference type="InterPro" id="IPR010260">
    <property type="entry name" value="AlpA"/>
</dbReference>
<keyword evidence="3" id="KW-1185">Reference proteome</keyword>
<feature type="region of interest" description="Disordered" evidence="1">
    <location>
        <begin position="69"/>
        <end position="88"/>
    </location>
</feature>
<evidence type="ECO:0000256" key="1">
    <source>
        <dbReference type="SAM" id="MobiDB-lite"/>
    </source>
</evidence>
<evidence type="ECO:0000313" key="3">
    <source>
        <dbReference type="Proteomes" id="UP000190750"/>
    </source>
</evidence>
<protein>
    <submittedName>
        <fullName evidence="2">Uncharacterized protein</fullName>
    </submittedName>
</protein>
<proteinExistence type="predicted"/>
<name>A0A1T1AXJ1_RHOFE</name>
<gene>
    <name evidence="2" type="ORF">RF819_02065</name>
</gene>
<comment type="caution">
    <text evidence="2">The sequence shown here is derived from an EMBL/GenBank/DDBJ whole genome shotgun (WGS) entry which is preliminary data.</text>
</comment>
<feature type="compositionally biased region" description="Basic and acidic residues" evidence="1">
    <location>
        <begin position="1"/>
        <end position="11"/>
    </location>
</feature>
<dbReference type="AlphaFoldDB" id="A0A1T1AXJ1"/>
<organism evidence="2 3">
    <name type="scientific">Rhodoferax fermentans</name>
    <dbReference type="NCBI Taxonomy" id="28066"/>
    <lineage>
        <taxon>Bacteria</taxon>
        <taxon>Pseudomonadati</taxon>
        <taxon>Pseudomonadota</taxon>
        <taxon>Betaproteobacteria</taxon>
        <taxon>Burkholderiales</taxon>
        <taxon>Comamonadaceae</taxon>
        <taxon>Rhodoferax</taxon>
    </lineage>
</organism>
<dbReference type="Gene3D" id="1.10.238.160">
    <property type="match status" value="1"/>
</dbReference>
<evidence type="ECO:0000313" key="2">
    <source>
        <dbReference type="EMBL" id="OOV08846.1"/>
    </source>
</evidence>
<feature type="region of interest" description="Disordered" evidence="1">
    <location>
        <begin position="1"/>
        <end position="27"/>
    </location>
</feature>
<reference evidence="2 3" key="1">
    <citation type="submission" date="2017-01" db="EMBL/GenBank/DDBJ databases">
        <title>Genome sequencing of Rhodoferax fermentans JCM 7819.</title>
        <authorList>
            <person name="Kim Y.J."/>
            <person name="Farh M.E.-A."/>
            <person name="Yang D.-C."/>
        </authorList>
    </citation>
    <scope>NUCLEOTIDE SEQUENCE [LARGE SCALE GENOMIC DNA]</scope>
    <source>
        <strain evidence="2 3">JCM 7819</strain>
    </source>
</reference>
<feature type="compositionally biased region" description="Low complexity" evidence="1">
    <location>
        <begin position="69"/>
        <end position="78"/>
    </location>
</feature>